<reference evidence="3" key="1">
    <citation type="journal article" date="2019" name="Int. J. Syst. Evol. Microbiol.">
        <title>The Global Catalogue of Microorganisms (GCM) 10K type strain sequencing project: providing services to taxonomists for standard genome sequencing and annotation.</title>
        <authorList>
            <consortium name="The Broad Institute Genomics Platform"/>
            <consortium name="The Broad Institute Genome Sequencing Center for Infectious Disease"/>
            <person name="Wu L."/>
            <person name="Ma J."/>
        </authorList>
    </citation>
    <scope>NUCLEOTIDE SEQUENCE [LARGE SCALE GENOMIC DNA]</scope>
    <source>
        <strain evidence="3">KCTC 52168</strain>
    </source>
</reference>
<keyword evidence="3" id="KW-1185">Reference proteome</keyword>
<dbReference type="EMBL" id="JBHRTI010000003">
    <property type="protein sequence ID" value="MFC3147168.1"/>
    <property type="molecule type" value="Genomic_DNA"/>
</dbReference>
<gene>
    <name evidence="2" type="ORF">ACFOEN_05870</name>
</gene>
<dbReference type="RefSeq" id="WP_377301963.1">
    <property type="nucleotide sequence ID" value="NZ_CP180191.1"/>
</dbReference>
<feature type="transmembrane region" description="Helical" evidence="1">
    <location>
        <begin position="20"/>
        <end position="37"/>
    </location>
</feature>
<keyword evidence="1" id="KW-1133">Transmembrane helix</keyword>
<protein>
    <submittedName>
        <fullName evidence="2">Uncharacterized protein</fullName>
    </submittedName>
</protein>
<evidence type="ECO:0000313" key="3">
    <source>
        <dbReference type="Proteomes" id="UP001595556"/>
    </source>
</evidence>
<evidence type="ECO:0000313" key="2">
    <source>
        <dbReference type="EMBL" id="MFC3147168.1"/>
    </source>
</evidence>
<sequence length="172" mass="18169">MSETPITDTDLARESRRNGVVLILAGLVFAVLCYHWARIVGVPAPIPPAAQSVAAQMMEPPPPLPMAPGAPPPTVMVRYSAGAAEPLPVSLSGLSAVIAYVRSHPDAKIVLQTPSLEGLDEKRAALLRERLVTEVGLAPETFISEAVGSGDAPMLPASTRDWVAVQVRPPQR</sequence>
<accession>A0ABV7GZT0</accession>
<keyword evidence="1" id="KW-0472">Membrane</keyword>
<dbReference type="Proteomes" id="UP001595556">
    <property type="component" value="Unassembled WGS sequence"/>
</dbReference>
<evidence type="ECO:0000256" key="1">
    <source>
        <dbReference type="SAM" id="Phobius"/>
    </source>
</evidence>
<comment type="caution">
    <text evidence="2">The sequence shown here is derived from an EMBL/GenBank/DDBJ whole genome shotgun (WGS) entry which is preliminary data.</text>
</comment>
<proteinExistence type="predicted"/>
<name>A0ABV7GZT0_9BURK</name>
<organism evidence="2 3">
    <name type="scientific">Piscinibacterium candidicorallinum</name>
    <dbReference type="NCBI Taxonomy" id="1793872"/>
    <lineage>
        <taxon>Bacteria</taxon>
        <taxon>Pseudomonadati</taxon>
        <taxon>Pseudomonadota</taxon>
        <taxon>Betaproteobacteria</taxon>
        <taxon>Burkholderiales</taxon>
        <taxon>Piscinibacterium</taxon>
    </lineage>
</organism>
<keyword evidence="1" id="KW-0812">Transmembrane</keyword>